<protein>
    <submittedName>
        <fullName evidence="2">Uncharacterized protein</fullName>
    </submittedName>
</protein>
<name>A0A139AP20_GONPJ</name>
<organism evidence="2 3">
    <name type="scientific">Gonapodya prolifera (strain JEL478)</name>
    <name type="common">Monoblepharis prolifera</name>
    <dbReference type="NCBI Taxonomy" id="1344416"/>
    <lineage>
        <taxon>Eukaryota</taxon>
        <taxon>Fungi</taxon>
        <taxon>Fungi incertae sedis</taxon>
        <taxon>Chytridiomycota</taxon>
        <taxon>Chytridiomycota incertae sedis</taxon>
        <taxon>Monoblepharidomycetes</taxon>
        <taxon>Monoblepharidales</taxon>
        <taxon>Gonapodyaceae</taxon>
        <taxon>Gonapodya</taxon>
    </lineage>
</organism>
<dbReference type="InterPro" id="IPR009057">
    <property type="entry name" value="Homeodomain-like_sf"/>
</dbReference>
<gene>
    <name evidence="2" type="ORF">M427DRAFT_489392</name>
</gene>
<proteinExistence type="predicted"/>
<reference evidence="2 3" key="1">
    <citation type="journal article" date="2015" name="Genome Biol. Evol.">
        <title>Phylogenomic analyses indicate that early fungi evolved digesting cell walls of algal ancestors of land plants.</title>
        <authorList>
            <person name="Chang Y."/>
            <person name="Wang S."/>
            <person name="Sekimoto S."/>
            <person name="Aerts A.L."/>
            <person name="Choi C."/>
            <person name="Clum A."/>
            <person name="LaButti K.M."/>
            <person name="Lindquist E.A."/>
            <person name="Yee Ngan C."/>
            <person name="Ohm R.A."/>
            <person name="Salamov A.A."/>
            <person name="Grigoriev I.V."/>
            <person name="Spatafora J.W."/>
            <person name="Berbee M.L."/>
        </authorList>
    </citation>
    <scope>NUCLEOTIDE SEQUENCE [LARGE SCALE GENOMIC DNA]</scope>
    <source>
        <strain evidence="2 3">JEL478</strain>
    </source>
</reference>
<sequence>MPSPVSARERLYASCRYLRHEKGLSIPDLQKTYSICRRTVFNWLATKPGGGDRPEEKPTGKRPKCSSDVEEVECRWMCEDVVRRQIDCVDMVRDWYGVTISHKTVSDILRRHDVTKKTVSYSFCEQEGRQENVRLFQETMQSVFKQTWAAMDGCEFYLNETPRFRYSKKGTPVVADRPKGRGDYYVLFLCIRSTPQDAEEHTPVVAWTVYPTYANAQRFKAFLERGIGSPPNLRKITRPRNRSVLNPVAQSRDKGKSKTKPGIVNAAGGPNDLISEDGSKGQAGPSSLVVRDRRVAAIAADAALAQRLQDAEIEDVAVHDVDIDRKWAITWSRFGRV</sequence>
<dbReference type="AlphaFoldDB" id="A0A139AP20"/>
<dbReference type="SUPFAM" id="SSF46689">
    <property type="entry name" value="Homeodomain-like"/>
    <property type="match status" value="1"/>
</dbReference>
<evidence type="ECO:0000256" key="1">
    <source>
        <dbReference type="SAM" id="MobiDB-lite"/>
    </source>
</evidence>
<keyword evidence="3" id="KW-1185">Reference proteome</keyword>
<dbReference type="Proteomes" id="UP000070544">
    <property type="component" value="Unassembled WGS sequence"/>
</dbReference>
<feature type="region of interest" description="Disordered" evidence="1">
    <location>
        <begin position="231"/>
        <end position="286"/>
    </location>
</feature>
<dbReference type="STRING" id="1344416.A0A139AP20"/>
<accession>A0A139AP20</accession>
<evidence type="ECO:0000313" key="2">
    <source>
        <dbReference type="EMBL" id="KXS18490.1"/>
    </source>
</evidence>
<dbReference type="EMBL" id="KQ965742">
    <property type="protein sequence ID" value="KXS18490.1"/>
    <property type="molecule type" value="Genomic_DNA"/>
</dbReference>
<evidence type="ECO:0000313" key="3">
    <source>
        <dbReference type="Proteomes" id="UP000070544"/>
    </source>
</evidence>